<protein>
    <submittedName>
        <fullName evidence="1 2">Uncharacterized protein</fullName>
    </submittedName>
</protein>
<dbReference type="EMBL" id="CM001218">
    <property type="protein sequence ID" value="KEH37819.1"/>
    <property type="molecule type" value="Genomic_DNA"/>
</dbReference>
<evidence type="ECO:0000313" key="1">
    <source>
        <dbReference type="EMBL" id="KEH37819.1"/>
    </source>
</evidence>
<organism evidence="1 3">
    <name type="scientific">Medicago truncatula</name>
    <name type="common">Barrel medic</name>
    <name type="synonym">Medicago tribuloides</name>
    <dbReference type="NCBI Taxonomy" id="3880"/>
    <lineage>
        <taxon>Eukaryota</taxon>
        <taxon>Viridiplantae</taxon>
        <taxon>Streptophyta</taxon>
        <taxon>Embryophyta</taxon>
        <taxon>Tracheophyta</taxon>
        <taxon>Spermatophyta</taxon>
        <taxon>Magnoliopsida</taxon>
        <taxon>eudicotyledons</taxon>
        <taxon>Gunneridae</taxon>
        <taxon>Pentapetalae</taxon>
        <taxon>rosids</taxon>
        <taxon>fabids</taxon>
        <taxon>Fabales</taxon>
        <taxon>Fabaceae</taxon>
        <taxon>Papilionoideae</taxon>
        <taxon>50 kb inversion clade</taxon>
        <taxon>NPAAA clade</taxon>
        <taxon>Hologalegina</taxon>
        <taxon>IRL clade</taxon>
        <taxon>Trifolieae</taxon>
        <taxon>Medicago</taxon>
    </lineage>
</organism>
<evidence type="ECO:0000313" key="3">
    <source>
        <dbReference type="Proteomes" id="UP000002051"/>
    </source>
</evidence>
<evidence type="ECO:0000313" key="2">
    <source>
        <dbReference type="EnsemblPlants" id="KEH37819"/>
    </source>
</evidence>
<dbReference type="HOGENOM" id="CLU_2870970_0_0_1"/>
<dbReference type="Proteomes" id="UP000002051">
    <property type="component" value="Chromosome 2"/>
</dbReference>
<name>A0A072V6X9_MEDTR</name>
<dbReference type="EnsemblPlants" id="KEH37819">
    <property type="protein sequence ID" value="KEH37819"/>
    <property type="gene ID" value="MTR_2g048415"/>
</dbReference>
<reference evidence="1 3" key="2">
    <citation type="journal article" date="2014" name="BMC Genomics">
        <title>An improved genome release (version Mt4.0) for the model legume Medicago truncatula.</title>
        <authorList>
            <person name="Tang H."/>
            <person name="Krishnakumar V."/>
            <person name="Bidwell S."/>
            <person name="Rosen B."/>
            <person name="Chan A."/>
            <person name="Zhou S."/>
            <person name="Gentzbittel L."/>
            <person name="Childs K.L."/>
            <person name="Yandell M."/>
            <person name="Gundlach H."/>
            <person name="Mayer K.F."/>
            <person name="Schwartz D.C."/>
            <person name="Town C.D."/>
        </authorList>
    </citation>
    <scope>GENOME REANNOTATION</scope>
    <source>
        <strain evidence="1">A17</strain>
        <strain evidence="2 3">cv. Jemalong A17</strain>
    </source>
</reference>
<reference evidence="2" key="3">
    <citation type="submission" date="2015-04" db="UniProtKB">
        <authorList>
            <consortium name="EnsemblPlants"/>
        </authorList>
    </citation>
    <scope>IDENTIFICATION</scope>
    <source>
        <strain evidence="2">cv. Jemalong A17</strain>
    </source>
</reference>
<dbReference type="AlphaFoldDB" id="A0A072V6X9"/>
<sequence>MRRVVAGGGSGAVAGGGTTAPEVVIFIELNFGCLERNMTFCCLEKKLTVVNELFVSWWRCGQNF</sequence>
<proteinExistence type="predicted"/>
<keyword evidence="3" id="KW-1185">Reference proteome</keyword>
<gene>
    <name evidence="1" type="ordered locus">MTR_2g048415</name>
</gene>
<reference evidence="1 3" key="1">
    <citation type="journal article" date="2011" name="Nature">
        <title>The Medicago genome provides insight into the evolution of rhizobial symbioses.</title>
        <authorList>
            <person name="Young N.D."/>
            <person name="Debelle F."/>
            <person name="Oldroyd G.E."/>
            <person name="Geurts R."/>
            <person name="Cannon S.B."/>
            <person name="Udvardi M.K."/>
            <person name="Benedito V.A."/>
            <person name="Mayer K.F."/>
            <person name="Gouzy J."/>
            <person name="Schoof H."/>
            <person name="Van de Peer Y."/>
            <person name="Proost S."/>
            <person name="Cook D.R."/>
            <person name="Meyers B.C."/>
            <person name="Spannagl M."/>
            <person name="Cheung F."/>
            <person name="De Mita S."/>
            <person name="Krishnakumar V."/>
            <person name="Gundlach H."/>
            <person name="Zhou S."/>
            <person name="Mudge J."/>
            <person name="Bharti A.K."/>
            <person name="Murray J.D."/>
            <person name="Naoumkina M.A."/>
            <person name="Rosen B."/>
            <person name="Silverstein K.A."/>
            <person name="Tang H."/>
            <person name="Rombauts S."/>
            <person name="Zhao P.X."/>
            <person name="Zhou P."/>
            <person name="Barbe V."/>
            <person name="Bardou P."/>
            <person name="Bechner M."/>
            <person name="Bellec A."/>
            <person name="Berger A."/>
            <person name="Berges H."/>
            <person name="Bidwell S."/>
            <person name="Bisseling T."/>
            <person name="Choisne N."/>
            <person name="Couloux A."/>
            <person name="Denny R."/>
            <person name="Deshpande S."/>
            <person name="Dai X."/>
            <person name="Doyle J.J."/>
            <person name="Dudez A.M."/>
            <person name="Farmer A.D."/>
            <person name="Fouteau S."/>
            <person name="Franken C."/>
            <person name="Gibelin C."/>
            <person name="Gish J."/>
            <person name="Goldstein S."/>
            <person name="Gonzalez A.J."/>
            <person name="Green P.J."/>
            <person name="Hallab A."/>
            <person name="Hartog M."/>
            <person name="Hua A."/>
            <person name="Humphray S.J."/>
            <person name="Jeong D.H."/>
            <person name="Jing Y."/>
            <person name="Jocker A."/>
            <person name="Kenton S.M."/>
            <person name="Kim D.J."/>
            <person name="Klee K."/>
            <person name="Lai H."/>
            <person name="Lang C."/>
            <person name="Lin S."/>
            <person name="Macmil S.L."/>
            <person name="Magdelenat G."/>
            <person name="Matthews L."/>
            <person name="McCorrison J."/>
            <person name="Monaghan E.L."/>
            <person name="Mun J.H."/>
            <person name="Najar F.Z."/>
            <person name="Nicholson C."/>
            <person name="Noirot C."/>
            <person name="O'Bleness M."/>
            <person name="Paule C.R."/>
            <person name="Poulain J."/>
            <person name="Prion F."/>
            <person name="Qin B."/>
            <person name="Qu C."/>
            <person name="Retzel E.F."/>
            <person name="Riddle C."/>
            <person name="Sallet E."/>
            <person name="Samain S."/>
            <person name="Samson N."/>
            <person name="Sanders I."/>
            <person name="Saurat O."/>
            <person name="Scarpelli C."/>
            <person name="Schiex T."/>
            <person name="Segurens B."/>
            <person name="Severin A.J."/>
            <person name="Sherrier D.J."/>
            <person name="Shi R."/>
            <person name="Sims S."/>
            <person name="Singer S.R."/>
            <person name="Sinharoy S."/>
            <person name="Sterck L."/>
            <person name="Viollet A."/>
            <person name="Wang B.B."/>
            <person name="Wang K."/>
            <person name="Wang M."/>
            <person name="Wang X."/>
            <person name="Warfsmann J."/>
            <person name="Weissenbach J."/>
            <person name="White D.D."/>
            <person name="White J.D."/>
            <person name="Wiley G.B."/>
            <person name="Wincker P."/>
            <person name="Xing Y."/>
            <person name="Yang L."/>
            <person name="Yao Z."/>
            <person name="Ying F."/>
            <person name="Zhai J."/>
            <person name="Zhou L."/>
            <person name="Zuber A."/>
            <person name="Denarie J."/>
            <person name="Dixon R.A."/>
            <person name="May G.D."/>
            <person name="Schwartz D.C."/>
            <person name="Rogers J."/>
            <person name="Quetier F."/>
            <person name="Town C.D."/>
            <person name="Roe B.A."/>
        </authorList>
    </citation>
    <scope>NUCLEOTIDE SEQUENCE [LARGE SCALE GENOMIC DNA]</scope>
    <source>
        <strain evidence="1">A17</strain>
        <strain evidence="2 3">cv. Jemalong A17</strain>
    </source>
</reference>
<accession>A0A072V6X9</accession>